<dbReference type="AlphaFoldDB" id="A0A6I2QZJ8"/>
<gene>
    <name evidence="1" type="ORF">GKE97_09300</name>
</gene>
<comment type="caution">
    <text evidence="1">The sequence shown here is derived from an EMBL/GenBank/DDBJ whole genome shotgun (WGS) entry which is preliminary data.</text>
</comment>
<proteinExistence type="predicted"/>
<evidence type="ECO:0000313" key="1">
    <source>
        <dbReference type="EMBL" id="MSB19714.1"/>
    </source>
</evidence>
<dbReference type="EMBL" id="WKPR01000007">
    <property type="protein sequence ID" value="MSB19714.1"/>
    <property type="molecule type" value="Genomic_DNA"/>
</dbReference>
<sequence>MHDEVFTIPARRCKRCGGLLTSSQGLRDGYGPCCLRKIKQEEADRKMMENQCSLFDMGATAPKREGD</sequence>
<protein>
    <submittedName>
        <fullName evidence="1">Uncharacterized protein</fullName>
    </submittedName>
</protein>
<name>A0A6I2QZJ8_FLAPL</name>
<evidence type="ECO:0000313" key="2">
    <source>
        <dbReference type="Proteomes" id="UP000434475"/>
    </source>
</evidence>
<reference evidence="1 2" key="1">
    <citation type="journal article" date="2019" name="Nat. Med.">
        <title>A library of human gut bacterial isolates paired with longitudinal multiomics data enables mechanistic microbiome research.</title>
        <authorList>
            <person name="Poyet M."/>
            <person name="Groussin M."/>
            <person name="Gibbons S.M."/>
            <person name="Avila-Pacheco J."/>
            <person name="Jiang X."/>
            <person name="Kearney S.M."/>
            <person name="Perrotta A.R."/>
            <person name="Berdy B."/>
            <person name="Zhao S."/>
            <person name="Lieberman T.D."/>
            <person name="Swanson P.K."/>
            <person name="Smith M."/>
            <person name="Roesemann S."/>
            <person name="Alexander J.E."/>
            <person name="Rich S.A."/>
            <person name="Livny J."/>
            <person name="Vlamakis H."/>
            <person name="Clish C."/>
            <person name="Bullock K."/>
            <person name="Deik A."/>
            <person name="Scott J."/>
            <person name="Pierce K.A."/>
            <person name="Xavier R.J."/>
            <person name="Alm E.J."/>
        </authorList>
    </citation>
    <scope>NUCLEOTIDE SEQUENCE [LARGE SCALE GENOMIC DNA]</scope>
    <source>
        <strain evidence="1 2">BIOML-A2</strain>
    </source>
</reference>
<dbReference type="RefSeq" id="WP_172697584.1">
    <property type="nucleotide sequence ID" value="NZ_CAXUMB010000006.1"/>
</dbReference>
<dbReference type="Proteomes" id="UP000434475">
    <property type="component" value="Unassembled WGS sequence"/>
</dbReference>
<accession>A0A6I2QZJ8</accession>
<organism evidence="1 2">
    <name type="scientific">Flavonifractor plautii</name>
    <name type="common">Fusobacterium plautii</name>
    <dbReference type="NCBI Taxonomy" id="292800"/>
    <lineage>
        <taxon>Bacteria</taxon>
        <taxon>Bacillati</taxon>
        <taxon>Bacillota</taxon>
        <taxon>Clostridia</taxon>
        <taxon>Eubacteriales</taxon>
        <taxon>Oscillospiraceae</taxon>
        <taxon>Flavonifractor</taxon>
    </lineage>
</organism>